<reference evidence="5" key="1">
    <citation type="submission" date="2021-02" db="EMBL/GenBank/DDBJ databases">
        <authorList>
            <person name="Dougan E. K."/>
            <person name="Rhodes N."/>
            <person name="Thang M."/>
            <person name="Chan C."/>
        </authorList>
    </citation>
    <scope>NUCLEOTIDE SEQUENCE</scope>
</reference>
<dbReference type="GO" id="GO:0005634">
    <property type="term" value="C:nucleus"/>
    <property type="evidence" value="ECO:0007669"/>
    <property type="project" value="TreeGrafter"/>
</dbReference>
<dbReference type="GO" id="GO:0010468">
    <property type="term" value="P:regulation of gene expression"/>
    <property type="evidence" value="ECO:0007669"/>
    <property type="project" value="TreeGrafter"/>
</dbReference>
<dbReference type="SMART" id="SM00248">
    <property type="entry name" value="ANK"/>
    <property type="match status" value="3"/>
</dbReference>
<protein>
    <submittedName>
        <fullName evidence="5">Uncharacterized protein</fullName>
    </submittedName>
</protein>
<evidence type="ECO:0000313" key="6">
    <source>
        <dbReference type="Proteomes" id="UP000654075"/>
    </source>
</evidence>
<feature type="non-terminal residue" evidence="5">
    <location>
        <position position="250"/>
    </location>
</feature>
<dbReference type="PANTHER" id="PTHR24124">
    <property type="entry name" value="ANKYRIN REPEAT FAMILY A"/>
    <property type="match status" value="1"/>
</dbReference>
<dbReference type="Gene3D" id="1.25.40.20">
    <property type="entry name" value="Ankyrin repeat-containing domain"/>
    <property type="match status" value="2"/>
</dbReference>
<dbReference type="InterPro" id="IPR036770">
    <property type="entry name" value="Ankyrin_rpt-contain_sf"/>
</dbReference>
<dbReference type="PANTHER" id="PTHR24124:SF14">
    <property type="entry name" value="CHROMOSOME UNDETERMINED SCAFFOLD_25, WHOLE GENOME SHOTGUN SEQUENCE"/>
    <property type="match status" value="1"/>
</dbReference>
<dbReference type="EMBL" id="CAJNNV010000624">
    <property type="protein sequence ID" value="CAE8583147.1"/>
    <property type="molecule type" value="Genomic_DNA"/>
</dbReference>
<proteinExistence type="predicted"/>
<name>A0A813D8V8_POLGL</name>
<organism evidence="5 6">
    <name type="scientific">Polarella glacialis</name>
    <name type="common">Dinoflagellate</name>
    <dbReference type="NCBI Taxonomy" id="89957"/>
    <lineage>
        <taxon>Eukaryota</taxon>
        <taxon>Sar</taxon>
        <taxon>Alveolata</taxon>
        <taxon>Dinophyceae</taxon>
        <taxon>Suessiales</taxon>
        <taxon>Suessiaceae</taxon>
        <taxon>Polarella</taxon>
    </lineage>
</organism>
<dbReference type="SUPFAM" id="SSF48403">
    <property type="entry name" value="Ankyrin repeat"/>
    <property type="match status" value="1"/>
</dbReference>
<feature type="region of interest" description="Disordered" evidence="4">
    <location>
        <begin position="220"/>
        <end position="250"/>
    </location>
</feature>
<feature type="repeat" description="ANK" evidence="3">
    <location>
        <begin position="123"/>
        <end position="155"/>
    </location>
</feature>
<keyword evidence="1" id="KW-0677">Repeat</keyword>
<keyword evidence="6" id="KW-1185">Reference proteome</keyword>
<evidence type="ECO:0000256" key="2">
    <source>
        <dbReference type="ARBA" id="ARBA00023043"/>
    </source>
</evidence>
<accession>A0A813D8V8</accession>
<comment type="caution">
    <text evidence="5">The sequence shown here is derived from an EMBL/GenBank/DDBJ whole genome shotgun (WGS) entry which is preliminary data.</text>
</comment>
<sequence length="250" mass="27220">MAKGNPALELKHHVLNGRLAQAKRLLSDSGLSLEDCADDDGHTPLHWCAQGLQTELEKREATDQETLVFLIQNGAPKNRQNTLGETPLMTAVRLAVLEPSRAEALVEEMLSKARVDPCRADMSGETPLMEAAAAGLVGVGRILLEYRANPLAESSSGLTAAQLAEESGGVEFVQLLKSPLAERAAKEARAEDAEGRTAEDQQRFSELRRETQAKKFEQTLFGQKLKPGLAHDKDQPGKPYAEYGTLHDID</sequence>
<dbReference type="PROSITE" id="PS50088">
    <property type="entry name" value="ANK_REPEAT"/>
    <property type="match status" value="1"/>
</dbReference>
<gene>
    <name evidence="5" type="ORF">PGLA1383_LOCUS2135</name>
</gene>
<dbReference type="AlphaFoldDB" id="A0A813D8V8"/>
<evidence type="ECO:0000256" key="1">
    <source>
        <dbReference type="ARBA" id="ARBA00022737"/>
    </source>
</evidence>
<evidence type="ECO:0000256" key="4">
    <source>
        <dbReference type="SAM" id="MobiDB-lite"/>
    </source>
</evidence>
<dbReference type="InterPro" id="IPR002110">
    <property type="entry name" value="Ankyrin_rpt"/>
</dbReference>
<dbReference type="Pfam" id="PF12796">
    <property type="entry name" value="Ank_2"/>
    <property type="match status" value="1"/>
</dbReference>
<feature type="region of interest" description="Disordered" evidence="4">
    <location>
        <begin position="186"/>
        <end position="207"/>
    </location>
</feature>
<evidence type="ECO:0000256" key="3">
    <source>
        <dbReference type="PROSITE-ProRule" id="PRU00023"/>
    </source>
</evidence>
<keyword evidence="2 3" id="KW-0040">ANK repeat</keyword>
<dbReference type="OrthoDB" id="6718656at2759"/>
<dbReference type="Proteomes" id="UP000654075">
    <property type="component" value="Unassembled WGS sequence"/>
</dbReference>
<evidence type="ECO:0000313" key="5">
    <source>
        <dbReference type="EMBL" id="CAE8583147.1"/>
    </source>
</evidence>